<comment type="caution">
    <text evidence="2">The sequence shown here is derived from an EMBL/GenBank/DDBJ whole genome shotgun (WGS) entry which is preliminary data.</text>
</comment>
<proteinExistence type="predicted"/>
<dbReference type="EMBL" id="BGZK01001107">
    <property type="protein sequence ID" value="GBP71403.1"/>
    <property type="molecule type" value="Genomic_DNA"/>
</dbReference>
<evidence type="ECO:0000313" key="3">
    <source>
        <dbReference type="Proteomes" id="UP000299102"/>
    </source>
</evidence>
<gene>
    <name evidence="2" type="ORF">EVAR_44769_1</name>
</gene>
<evidence type="ECO:0000313" key="2">
    <source>
        <dbReference type="EMBL" id="GBP71403.1"/>
    </source>
</evidence>
<keyword evidence="3" id="KW-1185">Reference proteome</keyword>
<dbReference type="Proteomes" id="UP000299102">
    <property type="component" value="Unassembled WGS sequence"/>
</dbReference>
<feature type="region of interest" description="Disordered" evidence="1">
    <location>
        <begin position="38"/>
        <end position="86"/>
    </location>
</feature>
<accession>A0A4C1Y7U2</accession>
<protein>
    <submittedName>
        <fullName evidence="2">Uncharacterized protein</fullName>
    </submittedName>
</protein>
<name>A0A4C1Y7U2_EUMVA</name>
<reference evidence="2 3" key="1">
    <citation type="journal article" date="2019" name="Commun. Biol.">
        <title>The bagworm genome reveals a unique fibroin gene that provides high tensile strength.</title>
        <authorList>
            <person name="Kono N."/>
            <person name="Nakamura H."/>
            <person name="Ohtoshi R."/>
            <person name="Tomita M."/>
            <person name="Numata K."/>
            <person name="Arakawa K."/>
        </authorList>
    </citation>
    <scope>NUCLEOTIDE SEQUENCE [LARGE SCALE GENOMIC DNA]</scope>
</reference>
<organism evidence="2 3">
    <name type="scientific">Eumeta variegata</name>
    <name type="common">Bagworm moth</name>
    <name type="synonym">Eumeta japonica</name>
    <dbReference type="NCBI Taxonomy" id="151549"/>
    <lineage>
        <taxon>Eukaryota</taxon>
        <taxon>Metazoa</taxon>
        <taxon>Ecdysozoa</taxon>
        <taxon>Arthropoda</taxon>
        <taxon>Hexapoda</taxon>
        <taxon>Insecta</taxon>
        <taxon>Pterygota</taxon>
        <taxon>Neoptera</taxon>
        <taxon>Endopterygota</taxon>
        <taxon>Lepidoptera</taxon>
        <taxon>Glossata</taxon>
        <taxon>Ditrysia</taxon>
        <taxon>Tineoidea</taxon>
        <taxon>Psychidae</taxon>
        <taxon>Oiketicinae</taxon>
        <taxon>Eumeta</taxon>
    </lineage>
</organism>
<dbReference type="AlphaFoldDB" id="A0A4C1Y7U2"/>
<evidence type="ECO:0000256" key="1">
    <source>
        <dbReference type="SAM" id="MobiDB-lite"/>
    </source>
</evidence>
<sequence length="202" mass="22214">MSAGKTDREKVVTGLQTKNYGTLPAPTGKSHTIYMKNAEQPRSQLLMNNTGPGPVYLDRSRRLKGKTAGSLQKSEGRPRTRPESSALTSLETSIWTGCAVCDRSRALLFTQRTQLVIYALALSMRFVPSTLIRAVLDLGQMRALRINPGRYITFVLFLRRSHALSNGKFEECSFAKDTAEGARAGRAADPYHGGTVTYLCPT</sequence>
<feature type="compositionally biased region" description="Polar residues" evidence="1">
    <location>
        <begin position="40"/>
        <end position="51"/>
    </location>
</feature>